<evidence type="ECO:0000256" key="3">
    <source>
        <dbReference type="ARBA" id="ARBA00022448"/>
    </source>
</evidence>
<dbReference type="OrthoDB" id="4016357at2"/>
<feature type="transmembrane region" description="Helical" evidence="9">
    <location>
        <begin position="251"/>
        <end position="272"/>
    </location>
</feature>
<evidence type="ECO:0000256" key="7">
    <source>
        <dbReference type="ARBA" id="ARBA00023136"/>
    </source>
</evidence>
<evidence type="ECO:0000256" key="8">
    <source>
        <dbReference type="SAM" id="MobiDB-lite"/>
    </source>
</evidence>
<evidence type="ECO:0000256" key="6">
    <source>
        <dbReference type="ARBA" id="ARBA00022989"/>
    </source>
</evidence>
<feature type="transmembrane region" description="Helical" evidence="9">
    <location>
        <begin position="487"/>
        <end position="518"/>
    </location>
</feature>
<dbReference type="PANTHER" id="PTHR21716:SF53">
    <property type="entry name" value="PERMEASE PERM-RELATED"/>
    <property type="match status" value="1"/>
</dbReference>
<dbReference type="Pfam" id="PF01594">
    <property type="entry name" value="AI-2E_transport"/>
    <property type="match status" value="1"/>
</dbReference>
<dbReference type="InterPro" id="IPR002549">
    <property type="entry name" value="AI-2E-like"/>
</dbReference>
<evidence type="ECO:0000256" key="9">
    <source>
        <dbReference type="SAM" id="Phobius"/>
    </source>
</evidence>
<sequence length="529" mass="55308">MSDDIPGANRPVTPSAFPAAPPDDAVPPPAGPQDETPRAEGPGGRDEAAAPRNDAKSTSPLPEEPDGSPSGEPPGGPDERQARQRPASAAGGSDTGPSRERESAKARAAGEEKPAHGSGQGPSAGRAGEEPGTAGRRAGASFAGDGPAREQAVEEDPEPTPDPLVDLEQRRKEARADNLAPFGRPGSPLGRTHPFIFGFTGALGVICAWLLFEAVTSARGVIVLIVVSMFLAVGLNPAVERLQRARLPRPGAVAVVFLGLVLAFVAAGFAVIPPLTEQITNFINQLPSYIEQLGQNERIRELDREYQVLQKAQEAVTNPDFGQSAIDGVLGVGRALAGGVFNTLTVLILTLYFLGSLPTIKTFFYRLVPRSRRARVALLGDEILARIGGYVAGTLTVASIAGTTAYIFLSIMQVPFALPLALFVGITALIPLVGATIGATLACTVAFFDGMFTGIACVIFFVVYQQVENYIIHPRVMKRAVDVQPAVTIIAALVGGTLLGIVGALLAIPTAAALALIIREVVLPRQETL</sequence>
<dbReference type="eggNOG" id="COG3827">
    <property type="taxonomic scope" value="Bacteria"/>
</dbReference>
<keyword evidence="7 9" id="KW-0472">Membrane</keyword>
<dbReference type="HOGENOM" id="CLU_031275_6_1_11"/>
<accession>D1ADZ8</accession>
<keyword evidence="6 9" id="KW-1133">Transmembrane helix</keyword>
<dbReference type="GO" id="GO:0055085">
    <property type="term" value="P:transmembrane transport"/>
    <property type="evidence" value="ECO:0007669"/>
    <property type="project" value="TreeGrafter"/>
</dbReference>
<comment type="similarity">
    <text evidence="2">Belongs to the autoinducer-2 exporter (AI-2E) (TC 2.A.86) family.</text>
</comment>
<dbReference type="eggNOG" id="COG0628">
    <property type="taxonomic scope" value="Bacteria"/>
</dbReference>
<feature type="transmembrane region" description="Helical" evidence="9">
    <location>
        <begin position="344"/>
        <end position="368"/>
    </location>
</feature>
<evidence type="ECO:0000256" key="1">
    <source>
        <dbReference type="ARBA" id="ARBA00004651"/>
    </source>
</evidence>
<feature type="transmembrane region" description="Helical" evidence="9">
    <location>
        <begin position="417"/>
        <end position="439"/>
    </location>
</feature>
<keyword evidence="3" id="KW-0813">Transport</keyword>
<dbReference type="STRING" id="471852.Tcur_3895"/>
<feature type="compositionally biased region" description="Basic and acidic residues" evidence="8">
    <location>
        <begin position="35"/>
        <end position="55"/>
    </location>
</feature>
<feature type="transmembrane region" description="Helical" evidence="9">
    <location>
        <begin position="389"/>
        <end position="411"/>
    </location>
</feature>
<keyword evidence="5 9" id="KW-0812">Transmembrane</keyword>
<feature type="transmembrane region" description="Helical" evidence="9">
    <location>
        <begin position="194"/>
        <end position="212"/>
    </location>
</feature>
<feature type="transmembrane region" description="Helical" evidence="9">
    <location>
        <begin position="218"/>
        <end position="239"/>
    </location>
</feature>
<dbReference type="PANTHER" id="PTHR21716">
    <property type="entry name" value="TRANSMEMBRANE PROTEIN"/>
    <property type="match status" value="1"/>
</dbReference>
<feature type="region of interest" description="Disordered" evidence="8">
    <location>
        <begin position="1"/>
        <end position="164"/>
    </location>
</feature>
<dbReference type="Proteomes" id="UP000001918">
    <property type="component" value="Chromosome"/>
</dbReference>
<dbReference type="GO" id="GO:0005886">
    <property type="term" value="C:plasma membrane"/>
    <property type="evidence" value="ECO:0007669"/>
    <property type="project" value="UniProtKB-SubCell"/>
</dbReference>
<evidence type="ECO:0000256" key="4">
    <source>
        <dbReference type="ARBA" id="ARBA00022475"/>
    </source>
</evidence>
<evidence type="ECO:0000313" key="11">
    <source>
        <dbReference type="Proteomes" id="UP000001918"/>
    </source>
</evidence>
<feature type="compositionally biased region" description="Basic and acidic residues" evidence="8">
    <location>
        <begin position="97"/>
        <end position="115"/>
    </location>
</feature>
<dbReference type="KEGG" id="tcu:Tcur_3895"/>
<feature type="transmembrane region" description="Helical" evidence="9">
    <location>
        <begin position="446"/>
        <end position="467"/>
    </location>
</feature>
<proteinExistence type="inferred from homology"/>
<evidence type="ECO:0000256" key="5">
    <source>
        <dbReference type="ARBA" id="ARBA00022692"/>
    </source>
</evidence>
<protein>
    <recommendedName>
        <fullName evidence="12">AI-2E family transporter</fullName>
    </recommendedName>
</protein>
<dbReference type="EMBL" id="CP001738">
    <property type="protein sequence ID" value="ACY99424.1"/>
    <property type="molecule type" value="Genomic_DNA"/>
</dbReference>
<feature type="compositionally biased region" description="Pro residues" evidence="8">
    <location>
        <begin position="19"/>
        <end position="31"/>
    </location>
</feature>
<evidence type="ECO:0000256" key="2">
    <source>
        <dbReference type="ARBA" id="ARBA00009773"/>
    </source>
</evidence>
<evidence type="ECO:0000313" key="10">
    <source>
        <dbReference type="EMBL" id="ACY99424.1"/>
    </source>
</evidence>
<name>D1ADZ8_THECD</name>
<evidence type="ECO:0008006" key="12">
    <source>
        <dbReference type="Google" id="ProtNLM"/>
    </source>
</evidence>
<reference evidence="10 11" key="1">
    <citation type="journal article" date="2011" name="Stand. Genomic Sci.">
        <title>Complete genome sequence of Thermomonospora curvata type strain (B9).</title>
        <authorList>
            <person name="Chertkov O."/>
            <person name="Sikorski J."/>
            <person name="Nolan M."/>
            <person name="Lapidus A."/>
            <person name="Lucas S."/>
            <person name="Del Rio T.G."/>
            <person name="Tice H."/>
            <person name="Cheng J.F."/>
            <person name="Goodwin L."/>
            <person name="Pitluck S."/>
            <person name="Liolios K."/>
            <person name="Ivanova N."/>
            <person name="Mavromatis K."/>
            <person name="Mikhailova N."/>
            <person name="Ovchinnikova G."/>
            <person name="Pati A."/>
            <person name="Chen A."/>
            <person name="Palaniappan K."/>
            <person name="Djao O.D."/>
            <person name="Land M."/>
            <person name="Hauser L."/>
            <person name="Chang Y.J."/>
            <person name="Jeffries C.D."/>
            <person name="Brettin T."/>
            <person name="Han C."/>
            <person name="Detter J.C."/>
            <person name="Rohde M."/>
            <person name="Goker M."/>
            <person name="Woyke T."/>
            <person name="Bristow J."/>
            <person name="Eisen J.A."/>
            <person name="Markowitz V."/>
            <person name="Hugenholtz P."/>
            <person name="Klenk H.P."/>
            <person name="Kyrpides N.C."/>
        </authorList>
    </citation>
    <scope>NUCLEOTIDE SEQUENCE [LARGE SCALE GENOMIC DNA]</scope>
    <source>
        <strain evidence="11">ATCC 19995 / DSM 43183 / JCM 3096 / KCTC 9072 / NBRC 15933 / NCIMB 10081 / Henssen B9</strain>
    </source>
</reference>
<gene>
    <name evidence="10" type="ordered locus">Tcur_3895</name>
</gene>
<comment type="subcellular location">
    <subcellularLocation>
        <location evidence="1">Cell membrane</location>
        <topology evidence="1">Multi-pass membrane protein</topology>
    </subcellularLocation>
</comment>
<dbReference type="AlphaFoldDB" id="D1ADZ8"/>
<keyword evidence="11" id="KW-1185">Reference proteome</keyword>
<organism evidence="10 11">
    <name type="scientific">Thermomonospora curvata (strain ATCC 19995 / DSM 43183 / JCM 3096 / KCTC 9072 / NBRC 15933 / NCIMB 10081 / Henssen B9)</name>
    <dbReference type="NCBI Taxonomy" id="471852"/>
    <lineage>
        <taxon>Bacteria</taxon>
        <taxon>Bacillati</taxon>
        <taxon>Actinomycetota</taxon>
        <taxon>Actinomycetes</taxon>
        <taxon>Streptosporangiales</taxon>
        <taxon>Thermomonosporaceae</taxon>
        <taxon>Thermomonospora</taxon>
    </lineage>
</organism>
<dbReference type="RefSeq" id="WP_012854208.1">
    <property type="nucleotide sequence ID" value="NC_013510.1"/>
</dbReference>
<keyword evidence="4" id="KW-1003">Cell membrane</keyword>